<evidence type="ECO:0000313" key="9">
    <source>
        <dbReference type="EMBL" id="AUM11207.1"/>
    </source>
</evidence>
<keyword evidence="2 4" id="KW-0819">tRNA processing</keyword>
<dbReference type="SUPFAM" id="SSF55120">
    <property type="entry name" value="Pseudouridine synthase"/>
    <property type="match status" value="1"/>
</dbReference>
<comment type="function">
    <text evidence="4">Formation of pseudouridine at positions 38, 39 and 40 in the anticodon stem and loop of transfer RNAs.</text>
</comment>
<evidence type="ECO:0000313" key="10">
    <source>
        <dbReference type="Proteomes" id="UP000235116"/>
    </source>
</evidence>
<dbReference type="FunFam" id="3.30.70.580:FF:000001">
    <property type="entry name" value="tRNA pseudouridine synthase A"/>
    <property type="match status" value="1"/>
</dbReference>
<dbReference type="OrthoDB" id="9811823at2"/>
<dbReference type="PANTHER" id="PTHR11142">
    <property type="entry name" value="PSEUDOURIDYLATE SYNTHASE"/>
    <property type="match status" value="1"/>
</dbReference>
<feature type="domain" description="Pseudouridine synthase I TruA alpha/beta" evidence="8">
    <location>
        <begin position="8"/>
        <end position="103"/>
    </location>
</feature>
<feature type="domain" description="Pseudouridine synthase I TruA alpha/beta" evidence="8">
    <location>
        <begin position="143"/>
        <end position="245"/>
    </location>
</feature>
<dbReference type="GO" id="GO:0031119">
    <property type="term" value="P:tRNA pseudouridine synthesis"/>
    <property type="evidence" value="ECO:0007669"/>
    <property type="project" value="UniProtKB-UniRule"/>
</dbReference>
<dbReference type="AlphaFoldDB" id="A0A2K9LG48"/>
<dbReference type="EC" id="5.4.99.12" evidence="4"/>
<keyword evidence="10" id="KW-1185">Reference proteome</keyword>
<evidence type="ECO:0000256" key="3">
    <source>
        <dbReference type="ARBA" id="ARBA00023235"/>
    </source>
</evidence>
<name>A0A2K9LG48_9GAMM</name>
<evidence type="ECO:0000259" key="8">
    <source>
        <dbReference type="Pfam" id="PF01416"/>
    </source>
</evidence>
<proteinExistence type="inferred from homology"/>
<evidence type="ECO:0000256" key="6">
    <source>
        <dbReference type="PIRSR" id="PIRSR001430-2"/>
    </source>
</evidence>
<feature type="active site" description="Nucleophile" evidence="4 5">
    <location>
        <position position="52"/>
    </location>
</feature>
<dbReference type="RefSeq" id="WP_101892547.1">
    <property type="nucleotide sequence ID" value="NZ_CP022684.1"/>
</dbReference>
<dbReference type="EMBL" id="CP022684">
    <property type="protein sequence ID" value="AUM11207.1"/>
    <property type="molecule type" value="Genomic_DNA"/>
</dbReference>
<dbReference type="HAMAP" id="MF_00171">
    <property type="entry name" value="TruA"/>
    <property type="match status" value="1"/>
</dbReference>
<dbReference type="Proteomes" id="UP000235116">
    <property type="component" value="Chromosome"/>
</dbReference>
<dbReference type="InterPro" id="IPR020095">
    <property type="entry name" value="PsdUridine_synth_TruA_C"/>
</dbReference>
<evidence type="ECO:0000256" key="4">
    <source>
        <dbReference type="HAMAP-Rule" id="MF_00171"/>
    </source>
</evidence>
<feature type="binding site" evidence="4 6">
    <location>
        <position position="110"/>
    </location>
    <ligand>
        <name>substrate</name>
    </ligand>
</feature>
<comment type="similarity">
    <text evidence="1 4 7">Belongs to the tRNA pseudouridine synthase TruA family.</text>
</comment>
<reference evidence="10" key="1">
    <citation type="submission" date="2017-08" db="EMBL/GenBank/DDBJ databases">
        <title>Direct submision.</title>
        <authorList>
            <person name="Kim S.-J."/>
            <person name="Rhee S.-K."/>
        </authorList>
    </citation>
    <scope>NUCLEOTIDE SEQUENCE [LARGE SCALE GENOMIC DNA]</scope>
    <source>
        <strain evidence="10">GI5</strain>
    </source>
</reference>
<dbReference type="InterPro" id="IPR020097">
    <property type="entry name" value="PsdUridine_synth_TruA_a/b_dom"/>
</dbReference>
<sequence length="263" mass="29640">MRVALGVEYDGRHYCGWQRQKHDPQSVQQNLEAALSKVANHPVQVICAGRTDTGVHGVGQVVHFDTESLRKDKGWIFGCNTNLPDSISVRWAKPVSDLFHARFSALSRSYRYVIYNHPVRPALGMQHMTWNFRPLDADLMHHAAQVLVGEHDFSSFQAQGCQAKSPVRTIHHISLYRRGHLIVMDIQANAFLQHMVRNIAGVLMAIGSGKEPLTWIEDVLGHRNRNLGGVTAPPYGLFFMRVGYPEEFNIPEPEPDAPFMPLS</sequence>
<dbReference type="GO" id="GO:0160147">
    <property type="term" value="F:tRNA pseudouridine(38-40) synthase activity"/>
    <property type="evidence" value="ECO:0007669"/>
    <property type="project" value="UniProtKB-EC"/>
</dbReference>
<keyword evidence="3 4" id="KW-0413">Isomerase</keyword>
<dbReference type="Pfam" id="PF01416">
    <property type="entry name" value="PseudoU_synth_1"/>
    <property type="match status" value="2"/>
</dbReference>
<dbReference type="Gene3D" id="3.30.70.660">
    <property type="entry name" value="Pseudouridine synthase I, catalytic domain, C-terminal subdomain"/>
    <property type="match status" value="1"/>
</dbReference>
<comment type="catalytic activity">
    <reaction evidence="4 7">
        <text>uridine(38/39/40) in tRNA = pseudouridine(38/39/40) in tRNA</text>
        <dbReference type="Rhea" id="RHEA:22376"/>
        <dbReference type="Rhea" id="RHEA-COMP:10085"/>
        <dbReference type="Rhea" id="RHEA-COMP:10087"/>
        <dbReference type="ChEBI" id="CHEBI:65314"/>
        <dbReference type="ChEBI" id="CHEBI:65315"/>
        <dbReference type="EC" id="5.4.99.12"/>
    </reaction>
</comment>
<protein>
    <recommendedName>
        <fullName evidence="4">tRNA pseudouridine synthase A</fullName>
        <ecNumber evidence="4">5.4.99.12</ecNumber>
    </recommendedName>
    <alternativeName>
        <fullName evidence="4">tRNA pseudouridine(38-40) synthase</fullName>
    </alternativeName>
    <alternativeName>
        <fullName evidence="4">tRNA pseudouridylate synthase I</fullName>
    </alternativeName>
    <alternativeName>
        <fullName evidence="4">tRNA-uridine isomerase I</fullName>
    </alternativeName>
</protein>
<dbReference type="InterPro" id="IPR020103">
    <property type="entry name" value="PsdUridine_synth_cat_dom_sf"/>
</dbReference>
<comment type="subunit">
    <text evidence="4">Homodimer.</text>
</comment>
<evidence type="ECO:0000256" key="7">
    <source>
        <dbReference type="RuleBase" id="RU003792"/>
    </source>
</evidence>
<gene>
    <name evidence="4" type="primary">truA</name>
    <name evidence="9" type="ORF">Kalk_01625</name>
</gene>
<dbReference type="NCBIfam" id="TIGR00071">
    <property type="entry name" value="hisT_truA"/>
    <property type="match status" value="1"/>
</dbReference>
<dbReference type="Gene3D" id="3.30.70.580">
    <property type="entry name" value="Pseudouridine synthase I, catalytic domain, N-terminal subdomain"/>
    <property type="match status" value="1"/>
</dbReference>
<organism evidence="9 10">
    <name type="scientific">Ketobacter alkanivorans</name>
    <dbReference type="NCBI Taxonomy" id="1917421"/>
    <lineage>
        <taxon>Bacteria</taxon>
        <taxon>Pseudomonadati</taxon>
        <taxon>Pseudomonadota</taxon>
        <taxon>Gammaproteobacteria</taxon>
        <taxon>Pseudomonadales</taxon>
        <taxon>Ketobacteraceae</taxon>
        <taxon>Ketobacter</taxon>
    </lineage>
</organism>
<dbReference type="InterPro" id="IPR001406">
    <property type="entry name" value="PsdUridine_synth_TruA"/>
</dbReference>
<dbReference type="PANTHER" id="PTHR11142:SF0">
    <property type="entry name" value="TRNA PSEUDOURIDINE SYNTHASE-LIKE 1"/>
    <property type="match status" value="1"/>
</dbReference>
<evidence type="ECO:0000256" key="2">
    <source>
        <dbReference type="ARBA" id="ARBA00022694"/>
    </source>
</evidence>
<accession>A0A2K9LG48</accession>
<evidence type="ECO:0000256" key="1">
    <source>
        <dbReference type="ARBA" id="ARBA00009375"/>
    </source>
</evidence>
<dbReference type="GO" id="GO:0003723">
    <property type="term" value="F:RNA binding"/>
    <property type="evidence" value="ECO:0007669"/>
    <property type="project" value="InterPro"/>
</dbReference>
<comment type="caution">
    <text evidence="4">Lacks conserved residue(s) required for the propagation of feature annotation.</text>
</comment>
<dbReference type="PIRSF" id="PIRSF001430">
    <property type="entry name" value="tRNA_psdUrid_synth"/>
    <property type="match status" value="1"/>
</dbReference>
<dbReference type="KEGG" id="kak:Kalk_01625"/>
<evidence type="ECO:0000256" key="5">
    <source>
        <dbReference type="PIRSR" id="PIRSR001430-1"/>
    </source>
</evidence>
<dbReference type="InterPro" id="IPR020094">
    <property type="entry name" value="TruA/RsuA/RluB/E/F_N"/>
</dbReference>
<dbReference type="CDD" id="cd02570">
    <property type="entry name" value="PseudoU_synth_EcTruA"/>
    <property type="match status" value="1"/>
</dbReference>